<organism evidence="5 6">
    <name type="scientific">Dyadobacter psychrophilus</name>
    <dbReference type="NCBI Taxonomy" id="651661"/>
    <lineage>
        <taxon>Bacteria</taxon>
        <taxon>Pseudomonadati</taxon>
        <taxon>Bacteroidota</taxon>
        <taxon>Cytophagia</taxon>
        <taxon>Cytophagales</taxon>
        <taxon>Spirosomataceae</taxon>
        <taxon>Dyadobacter</taxon>
    </lineage>
</organism>
<comment type="cofactor">
    <cofactor evidence="1">
        <name>Zn(2+)</name>
        <dbReference type="ChEBI" id="CHEBI:29105"/>
    </cofactor>
</comment>
<evidence type="ECO:0000256" key="1">
    <source>
        <dbReference type="ARBA" id="ARBA00001947"/>
    </source>
</evidence>
<dbReference type="GO" id="GO:0008270">
    <property type="term" value="F:zinc ion binding"/>
    <property type="evidence" value="ECO:0007669"/>
    <property type="project" value="InterPro"/>
</dbReference>
<dbReference type="GO" id="GO:0004181">
    <property type="term" value="F:metallocarboxypeptidase activity"/>
    <property type="evidence" value="ECO:0007669"/>
    <property type="project" value="InterPro"/>
</dbReference>
<dbReference type="SUPFAM" id="SSF53187">
    <property type="entry name" value="Zn-dependent exopeptidases"/>
    <property type="match status" value="1"/>
</dbReference>
<evidence type="ECO:0000256" key="2">
    <source>
        <dbReference type="PROSITE-ProRule" id="PRU01379"/>
    </source>
</evidence>
<dbReference type="Pfam" id="PF00246">
    <property type="entry name" value="Peptidase_M14"/>
    <property type="match status" value="1"/>
</dbReference>
<accession>A0A1T5BIK8</accession>
<dbReference type="PANTHER" id="PTHR12756:SF11">
    <property type="entry name" value="CYTOSOLIC CARBOXYPEPTIDASE 1"/>
    <property type="match status" value="1"/>
</dbReference>
<dbReference type="InterPro" id="IPR000834">
    <property type="entry name" value="Peptidase_M14"/>
</dbReference>
<comment type="caution">
    <text evidence="2">Lacks conserved residue(s) required for the propagation of feature annotation.</text>
</comment>
<dbReference type="PROSITE" id="PS52035">
    <property type="entry name" value="PEPTIDASE_M14"/>
    <property type="match status" value="1"/>
</dbReference>
<feature type="signal peptide" evidence="3">
    <location>
        <begin position="1"/>
        <end position="26"/>
    </location>
</feature>
<evidence type="ECO:0000313" key="6">
    <source>
        <dbReference type="Proteomes" id="UP000190897"/>
    </source>
</evidence>
<keyword evidence="5" id="KW-0645">Protease</keyword>
<dbReference type="Pfam" id="PF18027">
    <property type="entry name" value="Pepdidase_M14_N"/>
    <property type="match status" value="1"/>
</dbReference>
<feature type="chain" id="PRO_5012956302" evidence="3">
    <location>
        <begin position="27"/>
        <end position="411"/>
    </location>
</feature>
<protein>
    <submittedName>
        <fullName evidence="5">Zinc carboxypeptidase</fullName>
    </submittedName>
</protein>
<keyword evidence="6" id="KW-1185">Reference proteome</keyword>
<dbReference type="Proteomes" id="UP000190897">
    <property type="component" value="Unassembled WGS sequence"/>
</dbReference>
<evidence type="ECO:0000259" key="4">
    <source>
        <dbReference type="PROSITE" id="PS52035"/>
    </source>
</evidence>
<keyword evidence="5" id="KW-0378">Hydrolase</keyword>
<comment type="similarity">
    <text evidence="2">Belongs to the peptidase M14 family.</text>
</comment>
<keyword evidence="5" id="KW-0121">Carboxypeptidase</keyword>
<dbReference type="EMBL" id="FUZA01000001">
    <property type="protein sequence ID" value="SKB46985.1"/>
    <property type="molecule type" value="Genomic_DNA"/>
</dbReference>
<proteinExistence type="inferred from homology"/>
<feature type="domain" description="Peptidase M14" evidence="4">
    <location>
        <begin position="156"/>
        <end position="411"/>
    </location>
</feature>
<sequence>MFGKNAFKSLAVFIFCFFKIMSSASAQTPKDATPAPDVFIHTGFENASPLNWEADSAGRIIISLVYDHERFSQNRANNHWHFKVEAPVGKEVTLILQNFDNIWNNIHASPISKQSPIVLSTDGKTWESRPTEYIEGNRMQIKLKMPAASVFIASIEPYRISDLDKLLARIKNHKLVTITPIGKTAEGRSLEIIKIGNEKAPKRIFLRGRAHAFEAGGNWTLEGLIDRLLKDDAEMKLYLKRYCVYILPMTNKDGVARGKTRFNANGYDLNRKWDKAADSLIAPENYYLEKWLTKMGASGKKPDLGIDVHNDAGGNLHISRPDGDITAYRANMAKLDSLLRKYTWYTEGSTKPGFRNPGTLGEGFMERFGIEALVYELNYEWVEGLKKAPLAADWLSLGSKLPEVFYHYFEE</sequence>
<reference evidence="6" key="1">
    <citation type="submission" date="2017-02" db="EMBL/GenBank/DDBJ databases">
        <authorList>
            <person name="Varghese N."/>
            <person name="Submissions S."/>
        </authorList>
    </citation>
    <scope>NUCLEOTIDE SEQUENCE [LARGE SCALE GENOMIC DNA]</scope>
    <source>
        <strain evidence="6">DSM 22270</strain>
    </source>
</reference>
<dbReference type="STRING" id="651661.SAMN05660293_00371"/>
<evidence type="ECO:0000256" key="3">
    <source>
        <dbReference type="SAM" id="SignalP"/>
    </source>
</evidence>
<evidence type="ECO:0000313" key="5">
    <source>
        <dbReference type="EMBL" id="SKB46985.1"/>
    </source>
</evidence>
<dbReference type="PANTHER" id="PTHR12756">
    <property type="entry name" value="CYTOSOLIC CARBOXYPEPTIDASE"/>
    <property type="match status" value="1"/>
</dbReference>
<dbReference type="Gene3D" id="3.40.630.10">
    <property type="entry name" value="Zn peptidases"/>
    <property type="match status" value="1"/>
</dbReference>
<gene>
    <name evidence="5" type="ORF">SAMN05660293_00371</name>
</gene>
<dbReference type="AlphaFoldDB" id="A0A1T5BIK8"/>
<keyword evidence="3" id="KW-0732">Signal</keyword>
<dbReference type="Gene3D" id="2.60.40.3120">
    <property type="match status" value="1"/>
</dbReference>
<dbReference type="GO" id="GO:0006508">
    <property type="term" value="P:proteolysis"/>
    <property type="evidence" value="ECO:0007669"/>
    <property type="project" value="InterPro"/>
</dbReference>
<dbReference type="InterPro" id="IPR050821">
    <property type="entry name" value="Cytosolic_carboxypeptidase"/>
</dbReference>
<dbReference type="InterPro" id="IPR040626">
    <property type="entry name" value="Pepdidase_M14_N"/>
</dbReference>
<name>A0A1T5BIK8_9BACT</name>